<dbReference type="Gene3D" id="3.20.20.70">
    <property type="entry name" value="Aldolase class I"/>
    <property type="match status" value="1"/>
</dbReference>
<keyword evidence="5 10" id="KW-0949">S-adenosyl-L-methionine</keyword>
<protein>
    <recommendedName>
        <fullName evidence="3 10">Pyruvate formate-lyase-activating enzyme</fullName>
        <ecNumber evidence="10">1.97.1.4</ecNumber>
    </recommendedName>
</protein>
<name>A0A1Y4SX78_9FIRM</name>
<dbReference type="SFLD" id="SFLDG01066">
    <property type="entry name" value="organic_radical-activating_enz"/>
    <property type="match status" value="1"/>
</dbReference>
<organism evidence="12 13">
    <name type="scientific">Massilimicrobiota timonensis</name>
    <dbReference type="NCBI Taxonomy" id="1776392"/>
    <lineage>
        <taxon>Bacteria</taxon>
        <taxon>Bacillati</taxon>
        <taxon>Bacillota</taxon>
        <taxon>Erysipelotrichia</taxon>
        <taxon>Erysipelotrichales</taxon>
        <taxon>Erysipelotrichaceae</taxon>
        <taxon>Massilimicrobiota</taxon>
    </lineage>
</organism>
<comment type="function">
    <text evidence="1 10">Activation of pyruvate formate-lyase under anaerobic conditions by generation of an organic free radical, using S-adenosylmethionine and reduced flavodoxin as cosubstrates to produce 5'-deoxy-adenosine.</text>
</comment>
<dbReference type="PANTHER" id="PTHR30352:SF5">
    <property type="entry name" value="PYRUVATE FORMATE-LYASE 1-ACTIVATING ENZYME"/>
    <property type="match status" value="1"/>
</dbReference>
<dbReference type="InterPro" id="IPR013785">
    <property type="entry name" value="Aldolase_TIM"/>
</dbReference>
<comment type="similarity">
    <text evidence="2 10">Belongs to the organic radical-activating enzymes family.</text>
</comment>
<dbReference type="SUPFAM" id="SSF102114">
    <property type="entry name" value="Radical SAM enzymes"/>
    <property type="match status" value="1"/>
</dbReference>
<evidence type="ECO:0000256" key="1">
    <source>
        <dbReference type="ARBA" id="ARBA00003141"/>
    </source>
</evidence>
<dbReference type="EC" id="1.97.1.4" evidence="10"/>
<evidence type="ECO:0000256" key="10">
    <source>
        <dbReference type="RuleBase" id="RU362053"/>
    </source>
</evidence>
<dbReference type="PROSITE" id="PS51918">
    <property type="entry name" value="RADICAL_SAM"/>
    <property type="match status" value="1"/>
</dbReference>
<keyword evidence="13" id="KW-1185">Reference proteome</keyword>
<dbReference type="AlphaFoldDB" id="A0A1Y4SX78"/>
<comment type="catalytic activity">
    <reaction evidence="10">
        <text>glycyl-[formate C-acetyltransferase] + reduced [flavodoxin] + S-adenosyl-L-methionine = glycin-2-yl radical-[formate C-acetyltransferase] + semiquinone [flavodoxin] + 5'-deoxyadenosine + L-methionine + H(+)</text>
        <dbReference type="Rhea" id="RHEA:19225"/>
        <dbReference type="Rhea" id="RHEA-COMP:10622"/>
        <dbReference type="Rhea" id="RHEA-COMP:12190"/>
        <dbReference type="Rhea" id="RHEA-COMP:12191"/>
        <dbReference type="Rhea" id="RHEA-COMP:14480"/>
        <dbReference type="ChEBI" id="CHEBI:15378"/>
        <dbReference type="ChEBI" id="CHEBI:17319"/>
        <dbReference type="ChEBI" id="CHEBI:29947"/>
        <dbReference type="ChEBI" id="CHEBI:32722"/>
        <dbReference type="ChEBI" id="CHEBI:57618"/>
        <dbReference type="ChEBI" id="CHEBI:57844"/>
        <dbReference type="ChEBI" id="CHEBI:59789"/>
        <dbReference type="ChEBI" id="CHEBI:140311"/>
        <dbReference type="EC" id="1.97.1.4"/>
    </reaction>
</comment>
<reference evidence="12 13" key="1">
    <citation type="journal article" date="2018" name="BMC Genomics">
        <title>Whole genome sequencing and function prediction of 133 gut anaerobes isolated from chicken caecum in pure cultures.</title>
        <authorList>
            <person name="Medvecky M."/>
            <person name="Cejkova D."/>
            <person name="Polansky O."/>
            <person name="Karasova D."/>
            <person name="Kubasova T."/>
            <person name="Cizek A."/>
            <person name="Rychlik I."/>
        </authorList>
    </citation>
    <scope>NUCLEOTIDE SEQUENCE [LARGE SCALE GENOMIC DNA]</scope>
    <source>
        <strain evidence="12 13">An13</strain>
    </source>
</reference>
<dbReference type="GO" id="GO:0016829">
    <property type="term" value="F:lyase activity"/>
    <property type="evidence" value="ECO:0007669"/>
    <property type="project" value="UniProtKB-KW"/>
</dbReference>
<dbReference type="Pfam" id="PF04055">
    <property type="entry name" value="Radical_SAM"/>
    <property type="match status" value="1"/>
</dbReference>
<dbReference type="RefSeq" id="WP_087358950.1">
    <property type="nucleotide sequence ID" value="NZ_AP031415.1"/>
</dbReference>
<dbReference type="InterPro" id="IPR034457">
    <property type="entry name" value="Organic_radical-activating"/>
</dbReference>
<dbReference type="InterPro" id="IPR001989">
    <property type="entry name" value="Radical_activat_CS"/>
</dbReference>
<dbReference type="Proteomes" id="UP000195305">
    <property type="component" value="Unassembled WGS sequence"/>
</dbReference>
<gene>
    <name evidence="12" type="ORF">B5E75_10330</name>
</gene>
<dbReference type="PIRSF" id="PIRSF000371">
    <property type="entry name" value="PFL_act_enz"/>
    <property type="match status" value="1"/>
</dbReference>
<dbReference type="InterPro" id="IPR012838">
    <property type="entry name" value="PFL1_activating"/>
</dbReference>
<accession>A0A1Y4SX78</accession>
<dbReference type="OrthoDB" id="9782387at2"/>
<dbReference type="NCBIfam" id="TIGR02493">
    <property type="entry name" value="PFLA"/>
    <property type="match status" value="1"/>
</dbReference>
<dbReference type="InterPro" id="IPR012839">
    <property type="entry name" value="Organic_radical_activase"/>
</dbReference>
<keyword evidence="12" id="KW-0456">Lyase</keyword>
<dbReference type="GO" id="GO:0005737">
    <property type="term" value="C:cytoplasm"/>
    <property type="evidence" value="ECO:0007669"/>
    <property type="project" value="UniProtKB-SubCell"/>
</dbReference>
<evidence type="ECO:0000256" key="8">
    <source>
        <dbReference type="ARBA" id="ARBA00023004"/>
    </source>
</evidence>
<keyword evidence="6 10" id="KW-0479">Metal-binding</keyword>
<dbReference type="GO" id="GO:0051539">
    <property type="term" value="F:4 iron, 4 sulfur cluster binding"/>
    <property type="evidence" value="ECO:0007669"/>
    <property type="project" value="UniProtKB-UniRule"/>
</dbReference>
<dbReference type="SFLD" id="SFLDG01067">
    <property type="entry name" value="SPASM/twitch_domain_containing"/>
    <property type="match status" value="1"/>
</dbReference>
<evidence type="ECO:0000256" key="6">
    <source>
        <dbReference type="ARBA" id="ARBA00022723"/>
    </source>
</evidence>
<evidence type="ECO:0000256" key="2">
    <source>
        <dbReference type="ARBA" id="ARBA00009777"/>
    </source>
</evidence>
<dbReference type="CDD" id="cd01335">
    <property type="entry name" value="Radical_SAM"/>
    <property type="match status" value="1"/>
</dbReference>
<dbReference type="GO" id="GO:0046872">
    <property type="term" value="F:metal ion binding"/>
    <property type="evidence" value="ECO:0007669"/>
    <property type="project" value="UniProtKB-UniRule"/>
</dbReference>
<evidence type="ECO:0000256" key="4">
    <source>
        <dbReference type="ARBA" id="ARBA00022485"/>
    </source>
</evidence>
<comment type="cofactor">
    <cofactor evidence="10">
        <name>[4Fe-4S] cluster</name>
        <dbReference type="ChEBI" id="CHEBI:49883"/>
    </cofactor>
    <text evidence="10">Binds 1 [4Fe-4S] cluster. The cluster is coordinated with 3 cysteines and an exchangeable S-adenosyl-L-methionine.</text>
</comment>
<dbReference type="SFLD" id="SFLDS00029">
    <property type="entry name" value="Radical_SAM"/>
    <property type="match status" value="1"/>
</dbReference>
<dbReference type="EMBL" id="NFLJ01000031">
    <property type="protein sequence ID" value="OUQ33383.1"/>
    <property type="molecule type" value="Genomic_DNA"/>
</dbReference>
<evidence type="ECO:0000259" key="11">
    <source>
        <dbReference type="PROSITE" id="PS51918"/>
    </source>
</evidence>
<keyword evidence="12" id="KW-0670">Pyruvate</keyword>
<dbReference type="PANTHER" id="PTHR30352">
    <property type="entry name" value="PYRUVATE FORMATE-LYASE-ACTIVATING ENZYME"/>
    <property type="match status" value="1"/>
</dbReference>
<dbReference type="InterPro" id="IPR007197">
    <property type="entry name" value="rSAM"/>
</dbReference>
<evidence type="ECO:0000313" key="12">
    <source>
        <dbReference type="EMBL" id="OUQ33383.1"/>
    </source>
</evidence>
<dbReference type="InterPro" id="IPR058240">
    <property type="entry name" value="rSAM_sf"/>
</dbReference>
<feature type="domain" description="Radical SAM core" evidence="11">
    <location>
        <begin position="14"/>
        <end position="242"/>
    </location>
</feature>
<evidence type="ECO:0000256" key="7">
    <source>
        <dbReference type="ARBA" id="ARBA00023002"/>
    </source>
</evidence>
<evidence type="ECO:0000256" key="5">
    <source>
        <dbReference type="ARBA" id="ARBA00022691"/>
    </source>
</evidence>
<keyword evidence="4 10" id="KW-0004">4Fe-4S</keyword>
<keyword evidence="9 10" id="KW-0411">Iron-sulfur</keyword>
<dbReference type="GO" id="GO:0043365">
    <property type="term" value="F:[formate-C-acetyltransferase]-activating enzyme activity"/>
    <property type="evidence" value="ECO:0007669"/>
    <property type="project" value="UniProtKB-UniRule"/>
</dbReference>
<sequence length="248" mass="28414">MKGYIHSLESCGTVDGPGIRFVVFFQGCPMRCQYCHNPDTWKPHTGTQMTVDEILKEYNTKKEFYKNGGITCTGGEPMMQIDFLTELFEKCREENIHTCLDTSGITFNENPEYLKKVDRLLASTNLVMLDIKHIDPEEHKKLTAQPNDMILKFAKYVDDKGIDIWIRHVVVPTITQNDEYLYRLGQFIATLKHVKALDVLPYHTMGVVKYKNLGMDYPLEGIPPLDKKDAIAAREVVLKGMKDALNHK</sequence>
<evidence type="ECO:0000256" key="9">
    <source>
        <dbReference type="ARBA" id="ARBA00023014"/>
    </source>
</evidence>
<comment type="subcellular location">
    <subcellularLocation>
        <location evidence="10">Cytoplasm</location>
    </subcellularLocation>
</comment>
<keyword evidence="7 10" id="KW-0560">Oxidoreductase</keyword>
<proteinExistence type="inferred from homology"/>
<comment type="caution">
    <text evidence="12">The sequence shown here is derived from an EMBL/GenBank/DDBJ whole genome shotgun (WGS) entry which is preliminary data.</text>
</comment>
<evidence type="ECO:0000313" key="13">
    <source>
        <dbReference type="Proteomes" id="UP000195305"/>
    </source>
</evidence>
<dbReference type="PROSITE" id="PS01087">
    <property type="entry name" value="RADICAL_ACTIVATING"/>
    <property type="match status" value="1"/>
</dbReference>
<keyword evidence="10" id="KW-0963">Cytoplasm</keyword>
<evidence type="ECO:0000256" key="3">
    <source>
        <dbReference type="ARBA" id="ARBA00021356"/>
    </source>
</evidence>
<keyword evidence="8 10" id="KW-0408">Iron</keyword>